<accession>A0A2G4YPZ3</accession>
<dbReference type="Gene3D" id="3.30.750.44">
    <property type="match status" value="1"/>
</dbReference>
<dbReference type="CDD" id="cd06782">
    <property type="entry name" value="cpPDZ_CPP-like"/>
    <property type="match status" value="1"/>
</dbReference>
<comment type="similarity">
    <text evidence="1 5">Belongs to the peptidase S41A family.</text>
</comment>
<keyword evidence="7" id="KW-0732">Signal</keyword>
<dbReference type="InterPro" id="IPR005151">
    <property type="entry name" value="Tail-specific_protease"/>
</dbReference>
<dbReference type="EMBL" id="PDEM01000024">
    <property type="protein sequence ID" value="PHZ84389.1"/>
    <property type="molecule type" value="Genomic_DNA"/>
</dbReference>
<dbReference type="PANTHER" id="PTHR32060">
    <property type="entry name" value="TAIL-SPECIFIC PROTEASE"/>
    <property type="match status" value="1"/>
</dbReference>
<dbReference type="InterPro" id="IPR001478">
    <property type="entry name" value="PDZ"/>
</dbReference>
<dbReference type="FunFam" id="3.90.226.10:FF:000029">
    <property type="entry name" value="Peptidase, S41 family"/>
    <property type="match status" value="1"/>
</dbReference>
<dbReference type="CDD" id="cd07560">
    <property type="entry name" value="Peptidase_S41_CPP"/>
    <property type="match status" value="1"/>
</dbReference>
<dbReference type="GO" id="GO:0008236">
    <property type="term" value="F:serine-type peptidase activity"/>
    <property type="evidence" value="ECO:0007669"/>
    <property type="project" value="UniProtKB-KW"/>
</dbReference>
<proteinExistence type="inferred from homology"/>
<evidence type="ECO:0000256" key="1">
    <source>
        <dbReference type="ARBA" id="ARBA00009179"/>
    </source>
</evidence>
<comment type="caution">
    <text evidence="9">The sequence shown here is derived from an EMBL/GenBank/DDBJ whole genome shotgun (WGS) entry which is preliminary data.</text>
</comment>
<dbReference type="InParanoid" id="A0A2G4YPZ3"/>
<dbReference type="AlphaFoldDB" id="A0A2G4YPZ3"/>
<feature type="region of interest" description="Disordered" evidence="6">
    <location>
        <begin position="374"/>
        <end position="429"/>
    </location>
</feature>
<dbReference type="SMART" id="SM00228">
    <property type="entry name" value="PDZ"/>
    <property type="match status" value="1"/>
</dbReference>
<dbReference type="Gene3D" id="2.30.42.10">
    <property type="match status" value="1"/>
</dbReference>
<organism evidence="9 10">
    <name type="scientific">Paremcibacter congregatus</name>
    <dbReference type="NCBI Taxonomy" id="2043170"/>
    <lineage>
        <taxon>Bacteria</taxon>
        <taxon>Pseudomonadati</taxon>
        <taxon>Pseudomonadota</taxon>
        <taxon>Alphaproteobacteria</taxon>
        <taxon>Emcibacterales</taxon>
        <taxon>Emcibacteraceae</taxon>
        <taxon>Paremcibacter</taxon>
    </lineage>
</organism>
<dbReference type="GO" id="GO:0006508">
    <property type="term" value="P:proteolysis"/>
    <property type="evidence" value="ECO:0007669"/>
    <property type="project" value="UniProtKB-KW"/>
</dbReference>
<evidence type="ECO:0000256" key="7">
    <source>
        <dbReference type="SAM" id="SignalP"/>
    </source>
</evidence>
<dbReference type="GO" id="GO:0007165">
    <property type="term" value="P:signal transduction"/>
    <property type="evidence" value="ECO:0007669"/>
    <property type="project" value="TreeGrafter"/>
</dbReference>
<evidence type="ECO:0000256" key="6">
    <source>
        <dbReference type="SAM" id="MobiDB-lite"/>
    </source>
</evidence>
<dbReference type="RefSeq" id="WP_099473287.1">
    <property type="nucleotide sequence ID" value="NZ_CP041025.1"/>
</dbReference>
<evidence type="ECO:0000256" key="4">
    <source>
        <dbReference type="ARBA" id="ARBA00022825"/>
    </source>
</evidence>
<keyword evidence="4 5" id="KW-0720">Serine protease</keyword>
<dbReference type="Pfam" id="PF22694">
    <property type="entry name" value="CtpB_N-like"/>
    <property type="match status" value="1"/>
</dbReference>
<dbReference type="Pfam" id="PF13180">
    <property type="entry name" value="PDZ_2"/>
    <property type="match status" value="1"/>
</dbReference>
<dbReference type="InterPro" id="IPR029045">
    <property type="entry name" value="ClpP/crotonase-like_dom_sf"/>
</dbReference>
<dbReference type="Gene3D" id="3.90.226.10">
    <property type="entry name" value="2-enoyl-CoA Hydratase, Chain A, domain 1"/>
    <property type="match status" value="1"/>
</dbReference>
<reference evidence="9 10" key="1">
    <citation type="submission" date="2017-10" db="EMBL/GenBank/DDBJ databases">
        <title>Frigbacter circumglobatus gen. nov. sp. nov., isolated from sediment cultured in situ.</title>
        <authorList>
            <person name="Zhao Z."/>
        </authorList>
    </citation>
    <scope>NUCLEOTIDE SEQUENCE [LARGE SCALE GENOMIC DNA]</scope>
    <source>
        <strain evidence="9 10">ZYL</strain>
    </source>
</reference>
<dbReference type="InterPro" id="IPR004447">
    <property type="entry name" value="Peptidase_S41A"/>
</dbReference>
<feature type="signal peptide" evidence="7">
    <location>
        <begin position="1"/>
        <end position="21"/>
    </location>
</feature>
<dbReference type="SMART" id="SM00245">
    <property type="entry name" value="TSPc"/>
    <property type="match status" value="1"/>
</dbReference>
<keyword evidence="10" id="KW-1185">Reference proteome</keyword>
<feature type="compositionally biased region" description="Basic and acidic residues" evidence="6">
    <location>
        <begin position="410"/>
        <end position="429"/>
    </location>
</feature>
<dbReference type="FunFam" id="2.30.42.10:FF:000063">
    <property type="entry name" value="Peptidase, S41 family"/>
    <property type="match status" value="1"/>
</dbReference>
<dbReference type="GO" id="GO:0030288">
    <property type="term" value="C:outer membrane-bounded periplasmic space"/>
    <property type="evidence" value="ECO:0007669"/>
    <property type="project" value="TreeGrafter"/>
</dbReference>
<protein>
    <submittedName>
        <fullName evidence="9">Peptidase S41</fullName>
    </submittedName>
</protein>
<name>A0A2G4YPZ3_9PROT</name>
<sequence length="454" mass="48933">MRKHAVTLIAALALGSVALFGTTTSQGKSSDTYKQLNLFGDVFEKIRAQYVREVTDEELIEAAINGMLSSLDPHSSYLNAKSFEGMQVQTKGEYGGLGMEVTLDKGVVRVVSPIDDTPASRAGIQAGDYITKLDGEQVMGLTLTEAVDLMKGEVGTDITVTVIRKGEKAPLEITLTRDTIVIKSVRHRLEGEVGYIRISSFTQKTEGGLIEALNEIKEELGDNLKGVVLDLRNNPGGLLNQSIAVSSAFMERGEVVSTRTRNDEHVQRYPARRGDLIDGKPLIVLVNGGSASASEIVAGALQDHRRAVVVGTKTFGKGSVQTVFPLGPDGAMRLTTAYYFTPSGNSIQGDGITPDVLVEQIRFEKAITLDSRRRAESDLRGSLANPNASTDDDAVEEDEEKATEPAAAEKPAKPDEAKSDKKAEATKLTTAKDDYQLNYAINLLHGMAIARNVH</sequence>
<evidence type="ECO:0000259" key="8">
    <source>
        <dbReference type="PROSITE" id="PS50106"/>
    </source>
</evidence>
<dbReference type="OrthoDB" id="9812068at2"/>
<dbReference type="InterPro" id="IPR055210">
    <property type="entry name" value="CtpA/B_N"/>
</dbReference>
<dbReference type="PANTHER" id="PTHR32060:SF30">
    <property type="entry name" value="CARBOXY-TERMINAL PROCESSING PROTEASE CTPA"/>
    <property type="match status" value="1"/>
</dbReference>
<dbReference type="GO" id="GO:0004175">
    <property type="term" value="F:endopeptidase activity"/>
    <property type="evidence" value="ECO:0007669"/>
    <property type="project" value="TreeGrafter"/>
</dbReference>
<dbReference type="InterPro" id="IPR036034">
    <property type="entry name" value="PDZ_sf"/>
</dbReference>
<dbReference type="NCBIfam" id="TIGR00225">
    <property type="entry name" value="prc"/>
    <property type="match status" value="1"/>
</dbReference>
<evidence type="ECO:0000256" key="5">
    <source>
        <dbReference type="RuleBase" id="RU004404"/>
    </source>
</evidence>
<dbReference type="PROSITE" id="PS50106">
    <property type="entry name" value="PDZ"/>
    <property type="match status" value="1"/>
</dbReference>
<dbReference type="SUPFAM" id="SSF50156">
    <property type="entry name" value="PDZ domain-like"/>
    <property type="match status" value="1"/>
</dbReference>
<dbReference type="SUPFAM" id="SSF52096">
    <property type="entry name" value="ClpP/crotonase"/>
    <property type="match status" value="1"/>
</dbReference>
<keyword evidence="3 5" id="KW-0378">Hydrolase</keyword>
<feature type="domain" description="PDZ" evidence="8">
    <location>
        <begin position="91"/>
        <end position="151"/>
    </location>
</feature>
<evidence type="ECO:0000256" key="2">
    <source>
        <dbReference type="ARBA" id="ARBA00022670"/>
    </source>
</evidence>
<dbReference type="Pfam" id="PF03572">
    <property type="entry name" value="Peptidase_S41"/>
    <property type="match status" value="1"/>
</dbReference>
<gene>
    <name evidence="9" type="ORF">CRD36_11265</name>
</gene>
<dbReference type="Proteomes" id="UP000229730">
    <property type="component" value="Unassembled WGS sequence"/>
</dbReference>
<evidence type="ECO:0000256" key="3">
    <source>
        <dbReference type="ARBA" id="ARBA00022801"/>
    </source>
</evidence>
<evidence type="ECO:0000313" key="10">
    <source>
        <dbReference type="Proteomes" id="UP000229730"/>
    </source>
</evidence>
<keyword evidence="2 5" id="KW-0645">Protease</keyword>
<evidence type="ECO:0000313" key="9">
    <source>
        <dbReference type="EMBL" id="PHZ84389.1"/>
    </source>
</evidence>
<feature type="chain" id="PRO_5013814719" evidence="7">
    <location>
        <begin position="22"/>
        <end position="454"/>
    </location>
</feature>
<feature type="compositionally biased region" description="Acidic residues" evidence="6">
    <location>
        <begin position="390"/>
        <end position="401"/>
    </location>
</feature>